<dbReference type="InterPro" id="IPR024764">
    <property type="entry name" value="TFIIIC_Znf"/>
</dbReference>
<evidence type="ECO:0000313" key="3">
    <source>
        <dbReference type="EMBL" id="KPV74417.1"/>
    </source>
</evidence>
<evidence type="ECO:0000313" key="4">
    <source>
        <dbReference type="Proteomes" id="UP000053890"/>
    </source>
</evidence>
<dbReference type="Gene3D" id="3.90.550.50">
    <property type="match status" value="1"/>
</dbReference>
<dbReference type="GO" id="GO:0006384">
    <property type="term" value="P:transcription initiation at RNA polymerase III promoter"/>
    <property type="evidence" value="ECO:0007669"/>
    <property type="project" value="InterPro"/>
</dbReference>
<gene>
    <name evidence="3" type="ORF">RHOBADRAFT_54246</name>
</gene>
<dbReference type="InterPro" id="IPR006740">
    <property type="entry name" value="DUF604"/>
</dbReference>
<dbReference type="OrthoDB" id="2187549at2759"/>
<feature type="domain" description="Transcription factor IIIC putative zinc-finger" evidence="2">
    <location>
        <begin position="709"/>
        <end position="759"/>
    </location>
</feature>
<dbReference type="Pfam" id="PF12657">
    <property type="entry name" value="TFIIIC_delta"/>
    <property type="match status" value="1"/>
</dbReference>
<dbReference type="GeneID" id="28977665"/>
<dbReference type="PANTHER" id="PTHR15496:SF2">
    <property type="entry name" value="GENERAL TRANSCRIPTION FACTOR 3C POLYPEPTIDE 4"/>
    <property type="match status" value="1"/>
</dbReference>
<organism evidence="3 4">
    <name type="scientific">Rhodotorula graminis (strain WP1)</name>
    <dbReference type="NCBI Taxonomy" id="578459"/>
    <lineage>
        <taxon>Eukaryota</taxon>
        <taxon>Fungi</taxon>
        <taxon>Dikarya</taxon>
        <taxon>Basidiomycota</taxon>
        <taxon>Pucciniomycotina</taxon>
        <taxon>Microbotryomycetes</taxon>
        <taxon>Sporidiobolales</taxon>
        <taxon>Sporidiobolaceae</taxon>
        <taxon>Rhodotorula</taxon>
    </lineage>
</organism>
<keyword evidence="3" id="KW-0808">Transferase</keyword>
<dbReference type="Pfam" id="PF12660">
    <property type="entry name" value="zf-TFIIIC"/>
    <property type="match status" value="1"/>
</dbReference>
<dbReference type="GO" id="GO:0000127">
    <property type="term" value="C:transcription factor TFIIIC complex"/>
    <property type="evidence" value="ECO:0007669"/>
    <property type="project" value="InterPro"/>
</dbReference>
<dbReference type="EMBL" id="KQ474080">
    <property type="protein sequence ID" value="KPV74417.1"/>
    <property type="molecule type" value="Genomic_DNA"/>
</dbReference>
<evidence type="ECO:0000259" key="1">
    <source>
        <dbReference type="Pfam" id="PF12657"/>
    </source>
</evidence>
<dbReference type="InterPro" id="IPR024761">
    <property type="entry name" value="TFIIIC_delta_N"/>
</dbReference>
<reference evidence="3 4" key="1">
    <citation type="journal article" date="2015" name="Front. Microbiol.">
        <title>Genome sequence of the plant growth promoting endophytic yeast Rhodotorula graminis WP1.</title>
        <authorList>
            <person name="Firrincieli A."/>
            <person name="Otillar R."/>
            <person name="Salamov A."/>
            <person name="Schmutz J."/>
            <person name="Khan Z."/>
            <person name="Redman R.S."/>
            <person name="Fleck N.D."/>
            <person name="Lindquist E."/>
            <person name="Grigoriev I.V."/>
            <person name="Doty S.L."/>
        </authorList>
    </citation>
    <scope>NUCLEOTIDE SEQUENCE [LARGE SCALE GENOMIC DNA]</scope>
    <source>
        <strain evidence="3 4">WP1</strain>
    </source>
</reference>
<dbReference type="RefSeq" id="XP_018270466.1">
    <property type="nucleotide sequence ID" value="XM_018417217.1"/>
</dbReference>
<sequence length="1417" mass="153299">MPPPSNEPVVLGSSNVPYSPLSPSPSALVRSADGQLAAVARGEIHLFTPALGYTDAAKDVSATGAIASHAGTRGGADALASGAKGKGRENDVPLLRSTIPIDRRNIVKWADWADEYDLSLPSGVEPSWRSATWSPSGMSSLGGCILATLTSNAEVLLFEPPKNGAKGEWFETADLTALLIRDLVTDHGGKPSATRKIRRELVAELLQCQSSALAWSSAVPGTALDLSLLALGHRSGEVTLWRLGNERKPVQVARFKPQDETNIVGVLRWSEWTTSTSDDGTATATAHLALADADGRVFAVPVSQALVLAERGEGSCDVGSAVRVDGADGRAATQLEWVPVGDKVQLAYSKLGTMHLAQIADAQVVREGEVELETVGGDEWSGATSWAPCSGIQHLPSRDALLVSLSSGSFHLFHLASSSSSSSTAPPLLLDHDLSASYTSAAHTCFVQSLTAARQHKDRFKAEGDGPVTRREGAKVLGCVALDSGRDGMDVAWIFESARPDVFSYRTPADTRTHLMLANLSGPESAESVLSAVDRALAGPINIRTHAPLATLGPLLHALSAHVADPAFVDQLLERLQPLPVPPAAPVPSDATLEERLEAMVHADAGVGRVRVQEALARGILGRRSSLSPESEHALVLVQLGLARQLIKETLGRLTAALGAMPLSDLERPYHARLLLASASLVPPSTTDPEAALLPAEALARAYEARDVACPACKAHVPLANVRYASCENGHRWERCSLSLGLIASVQVRTCSSCERKALLPAALGALPPDGPVRRMLEKATAPSPTPPARSSQFDIKVPLSTLSLSSPTLVDVALDLAVLAVRLHAMRLFTRTSSPLPWRSPHPQGYDSLGPTSFAASFLSALRGRSLALAALALFTMWGVLSLVSPISVFPLLSTDDIDARPFTRKGLAPRLYRELDQVDHRAAILRPTERPFVRERYPEDPVPWSSAALLPPRSEGSERRKAAALRLAVGTEDASGDGVFVQPAQPVVDEDPIPVHAIDVFPRKIALEPGQGGVEEFLPAGDRLMYGIVTTTQRAKMMSQLWTRWMVPRYPAQEGAPACLVLLSEEEDERDVEDLKGVLRARGLPCGVRKGKHERYEVRVMSMIQEMKDYAADIGQPIDWFVFNDDDTFWVDPRATRRMLSKYDPHEQYFIGATTEAEKQLSQFGRMAFGGAGMLVSRAMMSAMYASWAECFERYRDLFGGDEMLTRCAATASGRTKQTVTTEERGLHQFDIPGDSTGVMQGGIPMLSLHHFMGGGWVHLFAYGSLLADMAQISRVRAAADFLGGDNMFQRHVFGDGKWLVTLGYSVTYFEQALKPEDMAYMEHTWYEDYPLSFEDRPHISERHDEKGRPAKQTFYIDSTDVVSPNSALFTYVQADSWDEHLSDNQRVRIKLFWDGGDSQASATTAHRQDPGALS</sequence>
<dbReference type="InterPro" id="IPR044230">
    <property type="entry name" value="GTF3C4"/>
</dbReference>
<keyword evidence="4" id="KW-1185">Reference proteome</keyword>
<evidence type="ECO:0000259" key="2">
    <source>
        <dbReference type="Pfam" id="PF12660"/>
    </source>
</evidence>
<dbReference type="Proteomes" id="UP000053890">
    <property type="component" value="Unassembled WGS sequence"/>
</dbReference>
<dbReference type="Pfam" id="PF04646">
    <property type="entry name" value="DUF604"/>
    <property type="match status" value="1"/>
</dbReference>
<proteinExistence type="predicted"/>
<accession>A0A194S1E3</accession>
<feature type="domain" description="Transcription factor IIIC 90kDa subunit N-terminal" evidence="1">
    <location>
        <begin position="31"/>
        <end position="513"/>
    </location>
</feature>
<dbReference type="GO" id="GO:0004402">
    <property type="term" value="F:histone acetyltransferase activity"/>
    <property type="evidence" value="ECO:0007669"/>
    <property type="project" value="InterPro"/>
</dbReference>
<dbReference type="PANTHER" id="PTHR15496">
    <property type="entry name" value="GENERAL TRANSCRIPTION FACTOR 3C POLYPEPTIDE 4 FAMILY"/>
    <property type="match status" value="1"/>
</dbReference>
<dbReference type="STRING" id="578459.A0A194S1E3"/>
<name>A0A194S1E3_RHOGW</name>
<protein>
    <submittedName>
        <fullName evidence="3">Glycosyltransferase family 31 protein</fullName>
    </submittedName>
</protein>